<dbReference type="Proteomes" id="UP000182894">
    <property type="component" value="Unassembled WGS sequence"/>
</dbReference>
<sequence length="1119" mass="126508">MQPAFLVPNMSEIILPPGTSDDSGSFERLERFQSLESGQYGTSRVDIPEEAIQQGDTLLILSIDWVDGSAHTVHLRAHPRHYGRTATIKTVRADGSSSTNWREMKQHSFRIKDYLDKFEHEPDWQKIRAAELLALQGEVSDLQRELIETQSDPKRMQQIVEEGLAQARAKDDKITNQLPAVIDPAFVPPRNLGQALSGGVTAGTIKIIQDQAEHRLTVATIQSKWLQQKTEQISAKLARMSPYFSEQGAAALAQVHDVTRHVSKIKDGVESLHLYTGEDVYVEPVRSGVSAPADQPLTVVQQKLVMLEELAVFDDVEVGDDHRALDRFLDLLRIENGLVDQIFPTSRCVICMASSRHNLDYQDPWESQMRNAENKKVFLLVRDGENINLVLSPVESHLGSSRLFPTKSEVDHLFTGSDGEQITFDSLQYTRSLGDFEKQALHYKRLLILLCGLDHRLKLFGDFYDGVQDFSFISMDFQRQHFRFLHNDDESQMLTGGPARVPVTDWLKQANRFLTSGSRVLGLWNLLITEDTSPGGVKVSNTFKGTSDVRIAYKDGIETCVSIPLTVRGQQAVNVKVMPRKYRSSRERPLMPYLVLDAVDPEDLRAYIHDRASRVQHLSYIRLFKSALATIEAERAQEQPSRDVMLQALVDGRVLSTDDAPKLVDKAVRLWRAANRGEALPAATEQLNSKHWTSLFDLMFLLVHAGNDQLPRIQNWANEQGLNPVRLVVTGKAQLVLYCAPADHERDDRLTPHVWLHRITLRLGKRGISETARVWKRLPRLYAGEELLRDFEADQDVWLKTFSGFSNPDKKQDAFEKCEAGIENLRELLSTPAAFSRAVSRFYQLRPSLTKYVKKNGMRTGQVVEPAITIPIGITWGKRYGKEELAVLALRCSSAVTFLAAIAPTEELRNELKQLYISVYENELNARNRFDEYPTRAGVGESLSLVVVTPQEALRYSGEIIHAPDAVKFSWCSTSNKRSPSLDELLCELHDPEDGKNVWLAGGLTLGSDHGLDGLFGNVEDLARRMPGQLAVYSFPEEAPYSRVFMAMPDEATEHTKFDFTSSWSRRAKKQWLLPEEWERIRNDLEQDKDLVSAENLPESMPQAHNPKALGIWYELRAC</sequence>
<accession>A0A1G8R1F5</accession>
<name>A0A1G8R1F5_9PSED</name>
<gene>
    <name evidence="1" type="ORF">SAMN05216605_121132</name>
</gene>
<reference evidence="2" key="1">
    <citation type="submission" date="2016-10" db="EMBL/GenBank/DDBJ databases">
        <authorList>
            <person name="Varghese N."/>
            <person name="Submissions S."/>
        </authorList>
    </citation>
    <scope>NUCLEOTIDE SEQUENCE [LARGE SCALE GENOMIC DNA]</scope>
    <source>
        <strain evidence="2">ATCC 700689</strain>
    </source>
</reference>
<keyword evidence="2" id="KW-1185">Reference proteome</keyword>
<dbReference type="AlphaFoldDB" id="A0A1G8R1F5"/>
<dbReference type="EMBL" id="FNCO01000021">
    <property type="protein sequence ID" value="SDJ10771.1"/>
    <property type="molecule type" value="Genomic_DNA"/>
</dbReference>
<organism evidence="1 2">
    <name type="scientific">Pseudomonas abietaniphila</name>
    <dbReference type="NCBI Taxonomy" id="89065"/>
    <lineage>
        <taxon>Bacteria</taxon>
        <taxon>Pseudomonadati</taxon>
        <taxon>Pseudomonadota</taxon>
        <taxon>Gammaproteobacteria</taxon>
        <taxon>Pseudomonadales</taxon>
        <taxon>Pseudomonadaceae</taxon>
        <taxon>Pseudomonas</taxon>
    </lineage>
</organism>
<proteinExistence type="predicted"/>
<dbReference type="STRING" id="89065.SAMN05216605_121132"/>
<evidence type="ECO:0000313" key="1">
    <source>
        <dbReference type="EMBL" id="SDJ10771.1"/>
    </source>
</evidence>
<evidence type="ECO:0000313" key="2">
    <source>
        <dbReference type="Proteomes" id="UP000182894"/>
    </source>
</evidence>
<protein>
    <submittedName>
        <fullName evidence="1">Uncharacterized protein</fullName>
    </submittedName>
</protein>